<dbReference type="STRING" id="52838.A0A4S8ILX5"/>
<evidence type="ECO:0000256" key="3">
    <source>
        <dbReference type="ARBA" id="ARBA00022448"/>
    </source>
</evidence>
<dbReference type="SUPFAM" id="SSF47928">
    <property type="entry name" value="N-terminal domain of the delta subunit of the F1F0-ATP synthase"/>
    <property type="match status" value="1"/>
</dbReference>
<feature type="transmembrane region" description="Helical" evidence="8">
    <location>
        <begin position="44"/>
        <end position="63"/>
    </location>
</feature>
<keyword evidence="8" id="KW-1133">Transmembrane helix</keyword>
<evidence type="ECO:0000256" key="4">
    <source>
        <dbReference type="ARBA" id="ARBA00022781"/>
    </source>
</evidence>
<keyword evidence="6 8" id="KW-0472">Membrane</keyword>
<keyword evidence="4" id="KW-0375">Hydrogen ion transport</keyword>
<evidence type="ECO:0000256" key="7">
    <source>
        <dbReference type="ARBA" id="ARBA00023310"/>
    </source>
</evidence>
<evidence type="ECO:0000256" key="6">
    <source>
        <dbReference type="ARBA" id="ARBA00023136"/>
    </source>
</evidence>
<dbReference type="InterPro" id="IPR000711">
    <property type="entry name" value="ATPase_OSCP/dsu"/>
</dbReference>
<evidence type="ECO:0000256" key="2">
    <source>
        <dbReference type="ARBA" id="ARBA00007046"/>
    </source>
</evidence>
<keyword evidence="10" id="KW-1185">Reference proteome</keyword>
<dbReference type="AlphaFoldDB" id="A0A4S8ILX5"/>
<keyword evidence="8" id="KW-0812">Transmembrane</keyword>
<protein>
    <submittedName>
        <fullName evidence="9">Uncharacterized protein</fullName>
    </submittedName>
</protein>
<comment type="caution">
    <text evidence="9">The sequence shown here is derived from an EMBL/GenBank/DDBJ whole genome shotgun (WGS) entry which is preliminary data.</text>
</comment>
<dbReference type="InterPro" id="IPR026015">
    <property type="entry name" value="ATP_synth_OSCP/delta_N_sf"/>
</dbReference>
<keyword evidence="7" id="KW-0066">ATP synthesis</keyword>
<dbReference type="PRINTS" id="PR00125">
    <property type="entry name" value="ATPASEDELTA"/>
</dbReference>
<feature type="transmembrane region" description="Helical" evidence="8">
    <location>
        <begin position="13"/>
        <end position="32"/>
    </location>
</feature>
<proteinExistence type="inferred from homology"/>
<dbReference type="GO" id="GO:0046933">
    <property type="term" value="F:proton-transporting ATP synthase activity, rotational mechanism"/>
    <property type="evidence" value="ECO:0007669"/>
    <property type="project" value="InterPro"/>
</dbReference>
<evidence type="ECO:0000313" key="9">
    <source>
        <dbReference type="EMBL" id="THU49480.1"/>
    </source>
</evidence>
<dbReference type="PANTHER" id="PTHR11910">
    <property type="entry name" value="ATP SYNTHASE DELTA CHAIN"/>
    <property type="match status" value="1"/>
</dbReference>
<keyword evidence="5" id="KW-0406">Ion transport</keyword>
<dbReference type="EMBL" id="PYDT01000009">
    <property type="protein sequence ID" value="THU49480.1"/>
    <property type="molecule type" value="Genomic_DNA"/>
</dbReference>
<name>A0A4S8ILX5_MUSBA</name>
<dbReference type="Gene3D" id="1.10.520.20">
    <property type="entry name" value="N-terminal domain of the delta subunit of the F1F0-ATP synthase"/>
    <property type="match status" value="1"/>
</dbReference>
<evidence type="ECO:0000256" key="5">
    <source>
        <dbReference type="ARBA" id="ARBA00023065"/>
    </source>
</evidence>
<evidence type="ECO:0000256" key="1">
    <source>
        <dbReference type="ARBA" id="ARBA00004370"/>
    </source>
</evidence>
<accession>A0A4S8ILX5</accession>
<evidence type="ECO:0000256" key="8">
    <source>
        <dbReference type="SAM" id="Phobius"/>
    </source>
</evidence>
<sequence length="318" mass="35881">MVLLGRIRSALPLFGRILSAESPAGVVLSFGLRSNIWKPYHGRTLISISFNAILSLLLFLSFILRVSCFLMQLQVPLSLFGGLGNYASALFLAASKSNALDKVESEILDWVVVYKKSHLFSQFIEDLSVPQETCVKAVKELFSEAGFSDVTKNFLAVFADNGRLRHIESIAKGFVELTMAHKGEVKVIVTTVIDYIVYLYYQLRYQFCTALWQTFYLLHIVPIHFLLKRRNLSRLYKILLDEGKLPGLNRRLIPASSEDWSLNLSRCRVNKDKGQANGKILKGNRSIFTSSNGVKVQHLANIHCFTSPVCLLFQIRST</sequence>
<evidence type="ECO:0000313" key="10">
    <source>
        <dbReference type="Proteomes" id="UP000317650"/>
    </source>
</evidence>
<dbReference type="GO" id="GO:0016020">
    <property type="term" value="C:membrane"/>
    <property type="evidence" value="ECO:0007669"/>
    <property type="project" value="UniProtKB-SubCell"/>
</dbReference>
<comment type="similarity">
    <text evidence="2">Belongs to the ATPase delta chain family.</text>
</comment>
<reference evidence="9 10" key="1">
    <citation type="journal article" date="2019" name="Nat. Plants">
        <title>Genome sequencing of Musa balbisiana reveals subgenome evolution and function divergence in polyploid bananas.</title>
        <authorList>
            <person name="Yao X."/>
        </authorList>
    </citation>
    <scope>NUCLEOTIDE SEQUENCE [LARGE SCALE GENOMIC DNA]</scope>
    <source>
        <strain evidence="10">cv. DH-PKW</strain>
        <tissue evidence="9">Leaves</tissue>
    </source>
</reference>
<organism evidence="9 10">
    <name type="scientific">Musa balbisiana</name>
    <name type="common">Banana</name>
    <dbReference type="NCBI Taxonomy" id="52838"/>
    <lineage>
        <taxon>Eukaryota</taxon>
        <taxon>Viridiplantae</taxon>
        <taxon>Streptophyta</taxon>
        <taxon>Embryophyta</taxon>
        <taxon>Tracheophyta</taxon>
        <taxon>Spermatophyta</taxon>
        <taxon>Magnoliopsida</taxon>
        <taxon>Liliopsida</taxon>
        <taxon>Zingiberales</taxon>
        <taxon>Musaceae</taxon>
        <taxon>Musa</taxon>
    </lineage>
</organism>
<keyword evidence="3" id="KW-0813">Transport</keyword>
<dbReference type="Pfam" id="PF00213">
    <property type="entry name" value="OSCP"/>
    <property type="match status" value="1"/>
</dbReference>
<dbReference type="Proteomes" id="UP000317650">
    <property type="component" value="Chromosome 6"/>
</dbReference>
<comment type="subcellular location">
    <subcellularLocation>
        <location evidence="1">Membrane</location>
    </subcellularLocation>
</comment>
<gene>
    <name evidence="9" type="ORF">C4D60_Mb06t10010</name>
</gene>